<feature type="non-terminal residue" evidence="3">
    <location>
        <position position="335"/>
    </location>
</feature>
<dbReference type="CDD" id="cd03801">
    <property type="entry name" value="GT4_PimA-like"/>
    <property type="match status" value="1"/>
</dbReference>
<dbReference type="SUPFAM" id="SSF53756">
    <property type="entry name" value="UDP-Glycosyltransferase/glycogen phosphorylase"/>
    <property type="match status" value="1"/>
</dbReference>
<dbReference type="OrthoDB" id="9781738at2"/>
<dbReference type="Gene3D" id="3.40.50.2000">
    <property type="entry name" value="Glycogen Phosphorylase B"/>
    <property type="match status" value="2"/>
</dbReference>
<dbReference type="GO" id="GO:0009103">
    <property type="term" value="P:lipopolysaccharide biosynthetic process"/>
    <property type="evidence" value="ECO:0007669"/>
    <property type="project" value="TreeGrafter"/>
</dbReference>
<organism evidence="3 4">
    <name type="scientific">Rhodoplanes elegans</name>
    <dbReference type="NCBI Taxonomy" id="29408"/>
    <lineage>
        <taxon>Bacteria</taxon>
        <taxon>Pseudomonadati</taxon>
        <taxon>Pseudomonadota</taxon>
        <taxon>Alphaproteobacteria</taxon>
        <taxon>Hyphomicrobiales</taxon>
        <taxon>Nitrobacteraceae</taxon>
        <taxon>Rhodoplanes</taxon>
    </lineage>
</organism>
<evidence type="ECO:0000313" key="3">
    <source>
        <dbReference type="EMBL" id="RAI28287.1"/>
    </source>
</evidence>
<dbReference type="InterPro" id="IPR028098">
    <property type="entry name" value="Glyco_trans_4-like_N"/>
</dbReference>
<sequence length="335" mass="34386">MKRLVFAVPGDLDTPTGGYGYDKRLIAELRAAGWRVDVLSLGDGFPWPDVATRRTAVAMLDAVAAGTPVIVDGLAYGVLPELAATVCRRVPVVALVHHPLALEAGLSPAQADVLRASERAALAGARAVIVTSPATARCVAADYGVAPDRIAVAVPGTDRPAHVLAAHSSPARFLPDEIDVSRPLAGEDRAANLISVGSLVPRKGYDVLIEALARLRDVDWRLVIVGPQDRDPMTAASVAALITARGLADRVTLAGTVSADRLATLYAEADLFVSASVFEGYGMAFAEATSYGLPVVGTTGGAIPDTVPPGAGILVPPGDVAAFAAALREAIAAPA</sequence>
<proteinExistence type="predicted"/>
<dbReference type="Pfam" id="PF13692">
    <property type="entry name" value="Glyco_trans_1_4"/>
    <property type="match status" value="1"/>
</dbReference>
<dbReference type="AlphaFoldDB" id="A0A327JPR0"/>
<keyword evidence="4" id="KW-1185">Reference proteome</keyword>
<reference evidence="3 4" key="1">
    <citation type="submission" date="2017-07" db="EMBL/GenBank/DDBJ databases">
        <title>Draft Genome Sequences of Select Purple Nonsulfur Bacteria.</title>
        <authorList>
            <person name="Lasarre B."/>
            <person name="Mckinlay J.B."/>
        </authorList>
    </citation>
    <scope>NUCLEOTIDE SEQUENCE [LARGE SCALE GENOMIC DNA]</scope>
    <source>
        <strain evidence="3 4">DSM 11907</strain>
    </source>
</reference>
<dbReference type="Pfam" id="PF13439">
    <property type="entry name" value="Glyco_transf_4"/>
    <property type="match status" value="1"/>
</dbReference>
<dbReference type="Proteomes" id="UP000248863">
    <property type="component" value="Unassembled WGS sequence"/>
</dbReference>
<dbReference type="PANTHER" id="PTHR46401:SF2">
    <property type="entry name" value="GLYCOSYLTRANSFERASE WBBK-RELATED"/>
    <property type="match status" value="1"/>
</dbReference>
<dbReference type="PANTHER" id="PTHR46401">
    <property type="entry name" value="GLYCOSYLTRANSFERASE WBBK-RELATED"/>
    <property type="match status" value="1"/>
</dbReference>
<dbReference type="EMBL" id="NPEU01000769">
    <property type="protein sequence ID" value="RAI28287.1"/>
    <property type="molecule type" value="Genomic_DNA"/>
</dbReference>
<evidence type="ECO:0000259" key="2">
    <source>
        <dbReference type="Pfam" id="PF13439"/>
    </source>
</evidence>
<accession>A0A327JPR0</accession>
<dbReference type="GO" id="GO:0016757">
    <property type="term" value="F:glycosyltransferase activity"/>
    <property type="evidence" value="ECO:0007669"/>
    <property type="project" value="TreeGrafter"/>
</dbReference>
<gene>
    <name evidence="3" type="ORF">CH338_29470</name>
</gene>
<dbReference type="RefSeq" id="WP_111360606.1">
    <property type="nucleotide sequence ID" value="NZ_NPEU01000769.1"/>
</dbReference>
<evidence type="ECO:0000313" key="4">
    <source>
        <dbReference type="Proteomes" id="UP000248863"/>
    </source>
</evidence>
<feature type="domain" description="Glycosyltransferase subfamily 4-like N-terminal" evidence="2">
    <location>
        <begin position="26"/>
        <end position="158"/>
    </location>
</feature>
<comment type="caution">
    <text evidence="3">The sequence shown here is derived from an EMBL/GenBank/DDBJ whole genome shotgun (WGS) entry which is preliminary data.</text>
</comment>
<protein>
    <submittedName>
        <fullName evidence="3">Group 1 glycosyl transferase</fullName>
    </submittedName>
</protein>
<keyword evidence="1 3" id="KW-0808">Transferase</keyword>
<evidence type="ECO:0000256" key="1">
    <source>
        <dbReference type="ARBA" id="ARBA00022679"/>
    </source>
</evidence>
<name>A0A327JPR0_9BRAD</name>